<comment type="caution">
    <text evidence="3">The sequence shown here is derived from an EMBL/GenBank/DDBJ whole genome shotgun (WGS) entry which is preliminary data.</text>
</comment>
<evidence type="ECO:0000313" key="4">
    <source>
        <dbReference type="Proteomes" id="UP001501771"/>
    </source>
</evidence>
<feature type="region of interest" description="Disordered" evidence="1">
    <location>
        <begin position="196"/>
        <end position="226"/>
    </location>
</feature>
<sequence length="226" mass="24487">MSTPRRRVAALATSLLVLVPASTSCSGEDTSKQPSEAAPSSSSEPPSPPPEVKTQVSLERVPGRLPADVRKRVQRQVGDVVDRWFDAAYVRGRYPRNDFHDAFPGFTVSARAQAHHDKALMTNQPLARRIDGVRATQRLVWIDVLPAGGRAAGATARFRLEFTTTGDAKKSVAVRGRLFLTPGPDGWKVFGYDVAKGTPDELEPPAPPKAQKKSKPQKKKSKGGGR</sequence>
<dbReference type="PROSITE" id="PS51257">
    <property type="entry name" value="PROKAR_LIPOPROTEIN"/>
    <property type="match status" value="1"/>
</dbReference>
<feature type="compositionally biased region" description="Low complexity" evidence="1">
    <location>
        <begin position="34"/>
        <end position="44"/>
    </location>
</feature>
<feature type="chain" id="PRO_5046341050" description="Nuclear transport factor 2 family protein" evidence="2">
    <location>
        <begin position="27"/>
        <end position="226"/>
    </location>
</feature>
<proteinExistence type="predicted"/>
<dbReference type="EMBL" id="BAAAQR010000015">
    <property type="protein sequence ID" value="GAA2154299.1"/>
    <property type="molecule type" value="Genomic_DNA"/>
</dbReference>
<feature type="compositionally biased region" description="Basic residues" evidence="1">
    <location>
        <begin position="210"/>
        <end position="226"/>
    </location>
</feature>
<feature type="region of interest" description="Disordered" evidence="1">
    <location>
        <begin position="22"/>
        <end position="56"/>
    </location>
</feature>
<name>A0ABP5LY28_9ACTN</name>
<reference evidence="4" key="1">
    <citation type="journal article" date="2019" name="Int. J. Syst. Evol. Microbiol.">
        <title>The Global Catalogue of Microorganisms (GCM) 10K type strain sequencing project: providing services to taxonomists for standard genome sequencing and annotation.</title>
        <authorList>
            <consortium name="The Broad Institute Genomics Platform"/>
            <consortium name="The Broad Institute Genome Sequencing Center for Infectious Disease"/>
            <person name="Wu L."/>
            <person name="Ma J."/>
        </authorList>
    </citation>
    <scope>NUCLEOTIDE SEQUENCE [LARGE SCALE GENOMIC DNA]</scope>
    <source>
        <strain evidence="4">JCM 16022</strain>
    </source>
</reference>
<evidence type="ECO:0008006" key="5">
    <source>
        <dbReference type="Google" id="ProtNLM"/>
    </source>
</evidence>
<feature type="signal peptide" evidence="2">
    <location>
        <begin position="1"/>
        <end position="26"/>
    </location>
</feature>
<gene>
    <name evidence="3" type="ORF">GCM10009844_39940</name>
</gene>
<accession>A0ABP5LY28</accession>
<dbReference type="Proteomes" id="UP001501771">
    <property type="component" value="Unassembled WGS sequence"/>
</dbReference>
<evidence type="ECO:0000256" key="2">
    <source>
        <dbReference type="SAM" id="SignalP"/>
    </source>
</evidence>
<keyword evidence="2" id="KW-0732">Signal</keyword>
<protein>
    <recommendedName>
        <fullName evidence="5">Nuclear transport factor 2 family protein</fullName>
    </recommendedName>
</protein>
<evidence type="ECO:0000313" key="3">
    <source>
        <dbReference type="EMBL" id="GAA2154299.1"/>
    </source>
</evidence>
<organism evidence="3 4">
    <name type="scientific">Nocardioides koreensis</name>
    <dbReference type="NCBI Taxonomy" id="433651"/>
    <lineage>
        <taxon>Bacteria</taxon>
        <taxon>Bacillati</taxon>
        <taxon>Actinomycetota</taxon>
        <taxon>Actinomycetes</taxon>
        <taxon>Propionibacteriales</taxon>
        <taxon>Nocardioidaceae</taxon>
        <taxon>Nocardioides</taxon>
    </lineage>
</organism>
<keyword evidence="4" id="KW-1185">Reference proteome</keyword>
<dbReference type="RefSeq" id="WP_344156679.1">
    <property type="nucleotide sequence ID" value="NZ_BAAAQR010000015.1"/>
</dbReference>
<evidence type="ECO:0000256" key="1">
    <source>
        <dbReference type="SAM" id="MobiDB-lite"/>
    </source>
</evidence>